<organism evidence="2 3">
    <name type="scientific">Ostreococcus lucimarinus (strain CCE9901)</name>
    <dbReference type="NCBI Taxonomy" id="436017"/>
    <lineage>
        <taxon>Eukaryota</taxon>
        <taxon>Viridiplantae</taxon>
        <taxon>Chlorophyta</taxon>
        <taxon>Mamiellophyceae</taxon>
        <taxon>Mamiellales</taxon>
        <taxon>Bathycoccaceae</taxon>
        <taxon>Ostreococcus</taxon>
    </lineage>
</organism>
<dbReference type="GeneID" id="5001651"/>
<sequence>MKFGQLFAATTASMAPNVREQFLDYKLLKQVLKTLPENKGDVKPATAGEVHAGERAFVQALSNELKKFNEFFMNREEEIVMKEGHLQQLFDQNEERIASALSAGVYDDACLAGDTGICQKFANFHGELVLLEHWTNLNYAALVKILKKHDKRSSLALRSPFLVNVLQQPFYSTEVLTAMIGRAEERFRAIEHRIREFLGEHVPRAELGTSPQVQLRVSSDGSEISDDDDDAYSIEHTKAALNCWQGLDKSEALQNPLGTPHDVQ</sequence>
<feature type="domain" description="SPX" evidence="1">
    <location>
        <begin position="1"/>
        <end position="163"/>
    </location>
</feature>
<dbReference type="Proteomes" id="UP000001568">
    <property type="component" value="Chromosome 4"/>
</dbReference>
<reference evidence="2 3" key="1">
    <citation type="journal article" date="2007" name="Proc. Natl. Acad. Sci. U.S.A.">
        <title>The tiny eukaryote Ostreococcus provides genomic insights into the paradox of plankton speciation.</title>
        <authorList>
            <person name="Palenik B."/>
            <person name="Grimwood J."/>
            <person name="Aerts A."/>
            <person name="Rouze P."/>
            <person name="Salamov A."/>
            <person name="Putnam N."/>
            <person name="Dupont C."/>
            <person name="Jorgensen R."/>
            <person name="Derelle E."/>
            <person name="Rombauts S."/>
            <person name="Zhou K."/>
            <person name="Otillar R."/>
            <person name="Merchant S.S."/>
            <person name="Podell S."/>
            <person name="Gaasterland T."/>
            <person name="Napoli C."/>
            <person name="Gendler K."/>
            <person name="Manuell A."/>
            <person name="Tai V."/>
            <person name="Vallon O."/>
            <person name="Piganeau G."/>
            <person name="Jancek S."/>
            <person name="Heijde M."/>
            <person name="Jabbari K."/>
            <person name="Bowler C."/>
            <person name="Lohr M."/>
            <person name="Robbens S."/>
            <person name="Werner G."/>
            <person name="Dubchak I."/>
            <person name="Pazour G.J."/>
            <person name="Ren Q."/>
            <person name="Paulsen I."/>
            <person name="Delwiche C."/>
            <person name="Schmutz J."/>
            <person name="Rokhsar D."/>
            <person name="Van de Peer Y."/>
            <person name="Moreau H."/>
            <person name="Grigoriev I.V."/>
        </authorList>
    </citation>
    <scope>NUCLEOTIDE SEQUENCE [LARGE SCALE GENOMIC DNA]</scope>
    <source>
        <strain evidence="2 3">CCE9901</strain>
    </source>
</reference>
<keyword evidence="3" id="KW-1185">Reference proteome</keyword>
<dbReference type="RefSeq" id="XP_001417386.1">
    <property type="nucleotide sequence ID" value="XM_001417349.1"/>
</dbReference>
<gene>
    <name evidence="2" type="ORF">OSTLU_31447</name>
</gene>
<dbReference type="PANTHER" id="PTHR45978:SF7">
    <property type="entry name" value="SPX DOMAIN-CONTAINING PROTEIN 4"/>
    <property type="match status" value="1"/>
</dbReference>
<dbReference type="PROSITE" id="PS51382">
    <property type="entry name" value="SPX"/>
    <property type="match status" value="1"/>
</dbReference>
<protein>
    <recommendedName>
        <fullName evidence="1">SPX domain-containing protein</fullName>
    </recommendedName>
</protein>
<dbReference type="GO" id="GO:0016036">
    <property type="term" value="P:cellular response to phosphate starvation"/>
    <property type="evidence" value="ECO:0007669"/>
    <property type="project" value="InterPro"/>
</dbReference>
<dbReference type="KEGG" id="olu:OSTLU_31447"/>
<dbReference type="InterPro" id="IPR031142">
    <property type="entry name" value="SPX_prot"/>
</dbReference>
<evidence type="ECO:0000313" key="2">
    <source>
        <dbReference type="EMBL" id="ABO95679.1"/>
    </source>
</evidence>
<dbReference type="HOGENOM" id="CLU_057600_1_1_1"/>
<dbReference type="EMBL" id="CP000584">
    <property type="protein sequence ID" value="ABO95679.1"/>
    <property type="molecule type" value="Genomic_DNA"/>
</dbReference>
<dbReference type="AlphaFoldDB" id="A4RWT2"/>
<dbReference type="OMA" id="NALDNVW"/>
<accession>A4RWT2</accession>
<dbReference type="eggNOG" id="KOG1161">
    <property type="taxonomic scope" value="Eukaryota"/>
</dbReference>
<proteinExistence type="predicted"/>
<dbReference type="OrthoDB" id="498472at2759"/>
<dbReference type="Pfam" id="PF03105">
    <property type="entry name" value="SPX"/>
    <property type="match status" value="1"/>
</dbReference>
<evidence type="ECO:0000259" key="1">
    <source>
        <dbReference type="PROSITE" id="PS51382"/>
    </source>
</evidence>
<dbReference type="PANTHER" id="PTHR45978">
    <property type="entry name" value="SPX DOMAIN-CONTAINING PROTEIN 3"/>
    <property type="match status" value="1"/>
</dbReference>
<name>A4RWT2_OSTLU</name>
<dbReference type="InterPro" id="IPR004331">
    <property type="entry name" value="SPX_dom"/>
</dbReference>
<dbReference type="Gramene" id="ABO95679">
    <property type="protein sequence ID" value="ABO95679"/>
    <property type="gene ID" value="OSTLU_31447"/>
</dbReference>
<evidence type="ECO:0000313" key="3">
    <source>
        <dbReference type="Proteomes" id="UP000001568"/>
    </source>
</evidence>